<accession>A0ABS7ZC32</accession>
<feature type="transmembrane region" description="Helical" evidence="5">
    <location>
        <begin position="63"/>
        <end position="82"/>
    </location>
</feature>
<evidence type="ECO:0000256" key="5">
    <source>
        <dbReference type="HAMAP-Rule" id="MF_01600"/>
    </source>
</evidence>
<feature type="transmembrane region" description="Helical" evidence="5">
    <location>
        <begin position="118"/>
        <end position="139"/>
    </location>
</feature>
<organism evidence="7 8">
    <name type="scientific">Isoptericola luteus</name>
    <dbReference type="NCBI Taxonomy" id="2879484"/>
    <lineage>
        <taxon>Bacteria</taxon>
        <taxon>Bacillati</taxon>
        <taxon>Actinomycetota</taxon>
        <taxon>Actinomycetes</taxon>
        <taxon>Micrococcales</taxon>
        <taxon>Promicromonosporaceae</taxon>
        <taxon>Isoptericola</taxon>
    </lineage>
</organism>
<feature type="compositionally biased region" description="Polar residues" evidence="6">
    <location>
        <begin position="936"/>
        <end position="949"/>
    </location>
</feature>
<keyword evidence="3 5" id="KW-1133">Transmembrane helix</keyword>
<evidence type="ECO:0000313" key="7">
    <source>
        <dbReference type="EMBL" id="MCA5892468.1"/>
    </source>
</evidence>
<gene>
    <name evidence="7" type="ORF">LEP48_03760</name>
</gene>
<evidence type="ECO:0000313" key="8">
    <source>
        <dbReference type="Proteomes" id="UP001319870"/>
    </source>
</evidence>
<dbReference type="InterPro" id="IPR005372">
    <property type="entry name" value="UPF0182"/>
</dbReference>
<evidence type="ECO:0000256" key="3">
    <source>
        <dbReference type="ARBA" id="ARBA00022989"/>
    </source>
</evidence>
<keyword evidence="1 5" id="KW-1003">Cell membrane</keyword>
<feature type="transmembrane region" description="Helical" evidence="5">
    <location>
        <begin position="21"/>
        <end position="43"/>
    </location>
</feature>
<evidence type="ECO:0000256" key="4">
    <source>
        <dbReference type="ARBA" id="ARBA00023136"/>
    </source>
</evidence>
<name>A0ABS7ZC32_9MICO</name>
<dbReference type="Pfam" id="PF03699">
    <property type="entry name" value="UPF0182"/>
    <property type="match status" value="1"/>
</dbReference>
<feature type="transmembrane region" description="Helical" evidence="5">
    <location>
        <begin position="291"/>
        <end position="312"/>
    </location>
</feature>
<evidence type="ECO:0000256" key="2">
    <source>
        <dbReference type="ARBA" id="ARBA00022692"/>
    </source>
</evidence>
<sequence length="1013" mass="108725">MSFAAPPRRRPGGPPAKRRRSPLAITLTVVAVVVVAVLLLAQFWTEVMWFDALGFSNVIWTEWGARAVLFVVGFLIMGAAVFSSFTLGYRVRPVYAPSTPEQATLDQYREAVEPLRRVVTIAAPVLVGFFAGVAASAQWRTVLLAFNGSAFGTEDPQFGIDLGFYVFTLPALRFVVSFIMVVVVIAGIAALVTHYLYGGLRLGPVADGEPRTTPAARVHLAVLAAVLMLLIAANYWLDRYSLLTSTNAKYDGASYSDVHAVIPSKQILTGVAVLVAALFVVAAIRGSWRLPAIGVGLMVVSAIAIGGIYPAVVQRFQVNPNAQELEAEFIQRNIDSTLAAYGLDDVETTSYDATTEAEPGALRDDAETTASVRLLDPQVVSPSFRQLQQNKQYYNFTANLAVDRYDIDGESRDTVIAVRELNLDGLGDSQRNWVNDHTVFTHGYGVVAAYGNQPGPDGQPAFYEGGIPTQGALTDKGYEPRIYFSPETTDYSIVGAPEGTTPWELDYQADDEEGGGQVNTTFPTDDHQAGPEIGSFGAKLLYALKFGSEQILFSDRVTEASQILYDRDPQSRVQKVAPWLTLDNRTYPAVVDGRVKWIVDAYTTTDAYPYSSSQPMQEATADSLTLAAQGVPVETQPEVNYIRNSVKATVDAYDGTVTLYAWEPDDPILKAWSGVFPTSVRPMSEMSGDLMSHVRYPEDLFKVQRALLTKYHVEDAGQFFSGQDFWDNPEDPTVGGESPKPLQPPYYMSLQMPGAATSSFSLTSTFIPGGNTDREILTGYLAADGDAGSTAGEKSDDYGKLSMLELPRDSTVPGPGQVQNNFDSNPTISEQLNILERGSSSVVRGNQLTLPVGGGLLYVQPVYIQSSEGTPFPLLRRVLVAFGDQTGYAETLDEALDQVFGGDSGANAGDAEGEVETDVPTAPVEGEDGGTEPSAEPSTEPSGEPSTEPSGEATAPAGDAQAQLDQALQQANQAMQDADAALAEGDFAAYGEAQDRLQAAIEAAIAAEGELGG</sequence>
<dbReference type="RefSeq" id="WP_225564245.1">
    <property type="nucleotide sequence ID" value="NZ_JAIXCQ010000002.1"/>
</dbReference>
<comment type="caution">
    <text evidence="7">The sequence shown here is derived from an EMBL/GenBank/DDBJ whole genome shotgun (WGS) entry which is preliminary data.</text>
</comment>
<dbReference type="EMBL" id="JAIXCQ010000002">
    <property type="protein sequence ID" value="MCA5892468.1"/>
    <property type="molecule type" value="Genomic_DNA"/>
</dbReference>
<feature type="transmembrane region" description="Helical" evidence="5">
    <location>
        <begin position="218"/>
        <end position="237"/>
    </location>
</feature>
<dbReference type="PANTHER" id="PTHR39344">
    <property type="entry name" value="UPF0182 PROTEIN SLL1060"/>
    <property type="match status" value="1"/>
</dbReference>
<comment type="similarity">
    <text evidence="5">Belongs to the UPF0182 family.</text>
</comment>
<evidence type="ECO:0000256" key="1">
    <source>
        <dbReference type="ARBA" id="ARBA00022475"/>
    </source>
</evidence>
<reference evidence="7 8" key="1">
    <citation type="submission" date="2021-09" db="EMBL/GenBank/DDBJ databases">
        <title>Isoptericola luteus sp. nov., a novel bacterium isolated from Harbin, the capital city of Heilongjiang province.</title>
        <authorList>
            <person name="Li J."/>
        </authorList>
    </citation>
    <scope>NUCLEOTIDE SEQUENCE [LARGE SCALE GENOMIC DNA]</scope>
    <source>
        <strain evidence="7 8">NEAU-Y5</strain>
    </source>
</reference>
<evidence type="ECO:0000256" key="6">
    <source>
        <dbReference type="SAM" id="MobiDB-lite"/>
    </source>
</evidence>
<feature type="transmembrane region" description="Helical" evidence="5">
    <location>
        <begin position="267"/>
        <end position="284"/>
    </location>
</feature>
<feature type="transmembrane region" description="Helical" evidence="5">
    <location>
        <begin position="174"/>
        <end position="197"/>
    </location>
</feature>
<dbReference type="HAMAP" id="MF_01600">
    <property type="entry name" value="UPF0182"/>
    <property type="match status" value="1"/>
</dbReference>
<proteinExistence type="inferred from homology"/>
<keyword evidence="2 5" id="KW-0812">Transmembrane</keyword>
<feature type="region of interest" description="Disordered" evidence="6">
    <location>
        <begin position="900"/>
        <end position="977"/>
    </location>
</feature>
<feature type="compositionally biased region" description="Low complexity" evidence="6">
    <location>
        <begin position="955"/>
        <end position="977"/>
    </location>
</feature>
<keyword evidence="4 5" id="KW-0472">Membrane</keyword>
<comment type="subcellular location">
    <subcellularLocation>
        <location evidence="5">Cell membrane</location>
        <topology evidence="5">Multi-pass membrane protein</topology>
    </subcellularLocation>
</comment>
<protein>
    <recommendedName>
        <fullName evidence="5">UPF0182 protein LEP48_03760</fullName>
    </recommendedName>
</protein>
<dbReference type="PANTHER" id="PTHR39344:SF1">
    <property type="entry name" value="UPF0182 PROTEIN SLL1060"/>
    <property type="match status" value="1"/>
</dbReference>
<keyword evidence="8" id="KW-1185">Reference proteome</keyword>
<dbReference type="Proteomes" id="UP001319870">
    <property type="component" value="Unassembled WGS sequence"/>
</dbReference>